<feature type="compositionally biased region" description="Polar residues" evidence="1">
    <location>
        <begin position="372"/>
        <end position="385"/>
    </location>
</feature>
<feature type="compositionally biased region" description="Low complexity" evidence="1">
    <location>
        <begin position="462"/>
        <end position="472"/>
    </location>
</feature>
<sequence>MFKGCTANVRDAEDVNELRPFSGRREWTRDRGGRRVGSPVRGRGGDGGAAAAAPPGALRVLEDQAEGEREELQSVCSCTTEGEGAVGGGEGEGDLMGAIQEENRAAGAANKAPQAASGGSSTAATAGDGVPFHGSPASSGGVQMDLHGLLTAVNPPPGNNCIPGAMPSSPHDKRHASSHGKEVDRHFRQYHQEVEKEKEMDQRRRKQRVTAGRSLHPSPRREKEKKKEDAGSMGRGVGGPVGSATKKHKVLHIQERHHPEYCHLRPLWRCTSEDSSIMEDPGGGGGGGEAFRALEGGGGAEEALGVESSGADESNAGCRGGGRGQKSSASGLISRGDEGEGRFSPTSVTGGRFPPQIPPPHSDFPSLPPTSVRPSLQGPTASRHSLTGRVSSGGRGGRPQAQVGRTFHPLPPILARSAEPDDDPLTPGGPSDSDAVSSLPRGDVISLATPTESPNQADKRSPAATPSASAAAGRGGCTPTGGFTLQQQQQQRGERGAAVPPKPICSSEDPPPPPVPATSVRGSSNSHMNGKSDENGGREGHVPHEAWGSGGGGLEVEGGSFVGGARAGGLGGGRQGSRRQDRHANRAARFFARFFSCARDPTASGDRRSNCEPKRQMSMDGPRGREKG</sequence>
<feature type="compositionally biased region" description="Basic and acidic residues" evidence="1">
    <location>
        <begin position="19"/>
        <end position="33"/>
    </location>
</feature>
<accession>A0A0G4I7R7</accession>
<feature type="compositionally biased region" description="Pro residues" evidence="1">
    <location>
        <begin position="355"/>
        <end position="368"/>
    </location>
</feature>
<feature type="compositionally biased region" description="Low complexity" evidence="1">
    <location>
        <begin position="301"/>
        <end position="311"/>
    </location>
</feature>
<feature type="compositionally biased region" description="Low complexity" evidence="1">
    <location>
        <begin position="105"/>
        <end position="127"/>
    </location>
</feature>
<dbReference type="EMBL" id="CDMZ01005515">
    <property type="protein sequence ID" value="CEM53115.1"/>
    <property type="molecule type" value="Genomic_DNA"/>
</dbReference>
<feature type="compositionally biased region" description="Basic and acidic residues" evidence="1">
    <location>
        <begin position="219"/>
        <end position="230"/>
    </location>
</feature>
<organism evidence="2">
    <name type="scientific">Chromera velia CCMP2878</name>
    <dbReference type="NCBI Taxonomy" id="1169474"/>
    <lineage>
        <taxon>Eukaryota</taxon>
        <taxon>Sar</taxon>
        <taxon>Alveolata</taxon>
        <taxon>Colpodellida</taxon>
        <taxon>Chromeraceae</taxon>
        <taxon>Chromera</taxon>
    </lineage>
</organism>
<proteinExistence type="predicted"/>
<reference evidence="2" key="1">
    <citation type="submission" date="2014-11" db="EMBL/GenBank/DDBJ databases">
        <authorList>
            <person name="Otto D Thomas"/>
            <person name="Naeem Raeece"/>
        </authorList>
    </citation>
    <scope>NUCLEOTIDE SEQUENCE</scope>
</reference>
<feature type="compositionally biased region" description="Basic and acidic residues" evidence="1">
    <location>
        <begin position="530"/>
        <end position="544"/>
    </location>
</feature>
<feature type="region of interest" description="Disordered" evidence="1">
    <location>
        <begin position="275"/>
        <end position="585"/>
    </location>
</feature>
<feature type="region of interest" description="Disordered" evidence="1">
    <location>
        <begin position="598"/>
        <end position="628"/>
    </location>
</feature>
<feature type="compositionally biased region" description="Basic and acidic residues" evidence="1">
    <location>
        <begin position="179"/>
        <end position="202"/>
    </location>
</feature>
<feature type="compositionally biased region" description="Basic and acidic residues" evidence="1">
    <location>
        <begin position="605"/>
        <end position="628"/>
    </location>
</feature>
<dbReference type="AlphaFoldDB" id="A0A0G4I7R7"/>
<dbReference type="VEuPathDB" id="CryptoDB:Cvel_11734"/>
<feature type="region of interest" description="Disordered" evidence="1">
    <location>
        <begin position="19"/>
        <end position="249"/>
    </location>
</feature>
<feature type="compositionally biased region" description="Gly residues" evidence="1">
    <location>
        <begin position="548"/>
        <end position="575"/>
    </location>
</feature>
<protein>
    <submittedName>
        <fullName evidence="2">Uncharacterized protein</fullName>
    </submittedName>
</protein>
<feature type="compositionally biased region" description="Gly residues" evidence="1">
    <location>
        <begin position="281"/>
        <end position="300"/>
    </location>
</feature>
<gene>
    <name evidence="2" type="ORF">Cvel_11734</name>
</gene>
<name>A0A0G4I7R7_9ALVE</name>
<feature type="compositionally biased region" description="Basic and acidic residues" evidence="1">
    <location>
        <begin position="60"/>
        <end position="72"/>
    </location>
</feature>
<evidence type="ECO:0000256" key="1">
    <source>
        <dbReference type="SAM" id="MobiDB-lite"/>
    </source>
</evidence>
<evidence type="ECO:0000313" key="2">
    <source>
        <dbReference type="EMBL" id="CEM53115.1"/>
    </source>
</evidence>
<feature type="compositionally biased region" description="Polar residues" evidence="1">
    <location>
        <begin position="520"/>
        <end position="529"/>
    </location>
</feature>